<evidence type="ECO:0000256" key="11">
    <source>
        <dbReference type="SAM" id="MobiDB-lite"/>
    </source>
</evidence>
<keyword evidence="12" id="KW-1133">Transmembrane helix</keyword>
<feature type="region of interest" description="Disordered" evidence="11">
    <location>
        <begin position="232"/>
        <end position="253"/>
    </location>
</feature>
<dbReference type="Gene3D" id="1.10.10.10">
    <property type="entry name" value="Winged helix-like DNA-binding domain superfamily/Winged helix DNA-binding domain"/>
    <property type="match status" value="1"/>
</dbReference>
<dbReference type="EMBL" id="CAJVPQ010001413">
    <property type="protein sequence ID" value="CAG8551260.1"/>
    <property type="molecule type" value="Genomic_DNA"/>
</dbReference>
<dbReference type="GO" id="GO:0005778">
    <property type="term" value="C:peroxisomal membrane"/>
    <property type="evidence" value="ECO:0007669"/>
    <property type="project" value="UniProtKB-SubCell"/>
</dbReference>
<evidence type="ECO:0000256" key="7">
    <source>
        <dbReference type="ARBA" id="ARBA00029502"/>
    </source>
</evidence>
<evidence type="ECO:0000256" key="6">
    <source>
        <dbReference type="ARBA" id="ARBA00023140"/>
    </source>
</evidence>
<feature type="transmembrane region" description="Helical" evidence="12">
    <location>
        <begin position="181"/>
        <end position="199"/>
    </location>
</feature>
<keyword evidence="3 10" id="KW-0653">Protein transport</keyword>
<evidence type="ECO:0000256" key="12">
    <source>
        <dbReference type="SAM" id="Phobius"/>
    </source>
</evidence>
<name>A0A9N9FRG8_9GLOM</name>
<evidence type="ECO:0000313" key="15">
    <source>
        <dbReference type="Proteomes" id="UP000789570"/>
    </source>
</evidence>
<keyword evidence="2 10" id="KW-0813">Transport</keyword>
<dbReference type="Pfam" id="PF04695">
    <property type="entry name" value="Pex14_N"/>
    <property type="match status" value="1"/>
</dbReference>
<dbReference type="AlphaFoldDB" id="A0A9N9FRG8"/>
<evidence type="ECO:0000313" key="14">
    <source>
        <dbReference type="EMBL" id="CAG8551260.1"/>
    </source>
</evidence>
<dbReference type="InterPro" id="IPR025655">
    <property type="entry name" value="PEX14"/>
</dbReference>
<comment type="subcellular location">
    <subcellularLocation>
        <location evidence="9 10">Peroxisome membrane</location>
    </subcellularLocation>
</comment>
<evidence type="ECO:0000256" key="4">
    <source>
        <dbReference type="ARBA" id="ARBA00023010"/>
    </source>
</evidence>
<comment type="similarity">
    <text evidence="1 10">Belongs to the peroxin-14 family.</text>
</comment>
<feature type="compositionally biased region" description="Polar residues" evidence="11">
    <location>
        <begin position="366"/>
        <end position="375"/>
    </location>
</feature>
<dbReference type="PANTHER" id="PTHR23058">
    <property type="entry name" value="PEROXISOMAL MEMBRANE PROTEIN PEX14"/>
    <property type="match status" value="1"/>
</dbReference>
<feature type="region of interest" description="Disordered" evidence="11">
    <location>
        <begin position="1"/>
        <end position="68"/>
    </location>
</feature>
<evidence type="ECO:0000256" key="2">
    <source>
        <dbReference type="ARBA" id="ARBA00022448"/>
    </source>
</evidence>
<keyword evidence="5 10" id="KW-0472">Membrane</keyword>
<comment type="function">
    <text evidence="10">Component of the PEX13-PEX14 docking complex, a translocon channel that specifically mediates the import of peroxisomal cargo proteins bound to PEX5 receptor. The PEX13-PEX14 docking complex forms a large import pore which can be opened to a diameter of about 9 nm. Mechanistically, PEX5 receptor along with cargo proteins associates with the PEX14 subunit of the PEX13-PEX14 docking complex in the cytosol, leading to the insertion of the receptor into the organelle membrane with the concomitant translocation of the cargo into the peroxisome matrix.</text>
</comment>
<feature type="domain" description="Peroxisome membrane anchor protein Pex14p N-terminal" evidence="13">
    <location>
        <begin position="112"/>
        <end position="152"/>
    </location>
</feature>
<gene>
    <name evidence="14" type="ORF">FCALED_LOCUS6131</name>
</gene>
<dbReference type="Proteomes" id="UP000789570">
    <property type="component" value="Unassembled WGS sequence"/>
</dbReference>
<keyword evidence="15" id="KW-1185">Reference proteome</keyword>
<evidence type="ECO:0000256" key="3">
    <source>
        <dbReference type="ARBA" id="ARBA00022927"/>
    </source>
</evidence>
<dbReference type="InterPro" id="IPR006785">
    <property type="entry name" value="Pex14_N"/>
</dbReference>
<dbReference type="GO" id="GO:0016560">
    <property type="term" value="P:protein import into peroxisome matrix, docking"/>
    <property type="evidence" value="ECO:0007669"/>
    <property type="project" value="UniProtKB-UniRule"/>
</dbReference>
<dbReference type="OrthoDB" id="441517at2759"/>
<evidence type="ECO:0000256" key="5">
    <source>
        <dbReference type="ARBA" id="ARBA00023136"/>
    </source>
</evidence>
<feature type="compositionally biased region" description="Low complexity" evidence="11">
    <location>
        <begin position="353"/>
        <end position="365"/>
    </location>
</feature>
<dbReference type="PANTHER" id="PTHR23058:SF0">
    <property type="entry name" value="PEROXISOMAL MEMBRANE PROTEIN PEX14"/>
    <property type="match status" value="1"/>
</dbReference>
<evidence type="ECO:0000256" key="9">
    <source>
        <dbReference type="ARBA" id="ARBA00046271"/>
    </source>
</evidence>
<keyword evidence="12" id="KW-0812">Transmembrane</keyword>
<evidence type="ECO:0000259" key="13">
    <source>
        <dbReference type="Pfam" id="PF04695"/>
    </source>
</evidence>
<dbReference type="GO" id="GO:0005102">
    <property type="term" value="F:signaling receptor binding"/>
    <property type="evidence" value="ECO:0007669"/>
    <property type="project" value="TreeGrafter"/>
</dbReference>
<dbReference type="InterPro" id="IPR036388">
    <property type="entry name" value="WH-like_DNA-bd_sf"/>
</dbReference>
<evidence type="ECO:0000256" key="10">
    <source>
        <dbReference type="RuleBase" id="RU367032"/>
    </source>
</evidence>
<organism evidence="14 15">
    <name type="scientific">Funneliformis caledonium</name>
    <dbReference type="NCBI Taxonomy" id="1117310"/>
    <lineage>
        <taxon>Eukaryota</taxon>
        <taxon>Fungi</taxon>
        <taxon>Fungi incertae sedis</taxon>
        <taxon>Mucoromycota</taxon>
        <taxon>Glomeromycotina</taxon>
        <taxon>Glomeromycetes</taxon>
        <taxon>Glomerales</taxon>
        <taxon>Glomeraceae</taxon>
        <taxon>Funneliformis</taxon>
    </lineage>
</organism>
<evidence type="ECO:0000256" key="8">
    <source>
        <dbReference type="ARBA" id="ARBA00029691"/>
    </source>
</evidence>
<comment type="caution">
    <text evidence="14">The sequence shown here is derived from an EMBL/GenBank/DDBJ whole genome shotgun (WGS) entry which is preliminary data.</text>
</comment>
<evidence type="ECO:0000256" key="1">
    <source>
        <dbReference type="ARBA" id="ARBA00005443"/>
    </source>
</evidence>
<feature type="region of interest" description="Disordered" evidence="11">
    <location>
        <begin position="353"/>
        <end position="375"/>
    </location>
</feature>
<accession>A0A9N9FRG8</accession>
<reference evidence="14" key="1">
    <citation type="submission" date="2021-06" db="EMBL/GenBank/DDBJ databases">
        <authorList>
            <person name="Kallberg Y."/>
            <person name="Tangrot J."/>
            <person name="Rosling A."/>
        </authorList>
    </citation>
    <scope>NUCLEOTIDE SEQUENCE</scope>
    <source>
        <strain evidence="14">UK204</strain>
    </source>
</reference>
<protein>
    <recommendedName>
        <fullName evidence="7 10">Peroxisomal membrane protein PEX14</fullName>
    </recommendedName>
    <alternativeName>
        <fullName evidence="8 10">Peroxin-14</fullName>
    </alternativeName>
</protein>
<sequence length="375" mass="42268">MKEIDHQNANNSPNENESSKEAAINVGTAQNKDSERSAGPNLEANNNDKVREILGQQKLTPEQRERKRRELIEKQKEARQRAAEARLRIPNENEGGSAIVVNTNTTQQFEPREDMILQAVTFLSSPIVRNSDEDKKFKFLLSKGLTQAEIDIAKDRVNKEETLAPPVPPRTYQMAVARTPLWKRLIFILLITVTAIIFAKQQLYSHQVNLFRRFNETLSTFLSLNKSTSRSKPVERRNFTDDDDESPTPYDIDEISTPPALLAPLATDLSGLTERLSIHQQTLSKCDAISDLQLSLSSLAAYLSANVYSYSRSPPNDRDSPVSQVRSEIRSLKSLLVNRRNFPKIPPVPVYSAQSQITSSQPSQQEVNISNENVE</sequence>
<keyword evidence="6 10" id="KW-0576">Peroxisome</keyword>
<keyword evidence="4" id="KW-0811">Translocation</keyword>
<feature type="compositionally biased region" description="Acidic residues" evidence="11">
    <location>
        <begin position="241"/>
        <end position="253"/>
    </location>
</feature>
<dbReference type="GO" id="GO:1990429">
    <property type="term" value="C:peroxisomal importomer complex"/>
    <property type="evidence" value="ECO:0007669"/>
    <property type="project" value="TreeGrafter"/>
</dbReference>
<proteinExistence type="inferred from homology"/>